<evidence type="ECO:0000256" key="8">
    <source>
        <dbReference type="ARBA" id="ARBA00023014"/>
    </source>
</evidence>
<dbReference type="AlphaFoldDB" id="A0A9D1TE77"/>
<reference evidence="14" key="2">
    <citation type="journal article" date="2021" name="PeerJ">
        <title>Extensive microbial diversity within the chicken gut microbiome revealed by metagenomics and culture.</title>
        <authorList>
            <person name="Gilroy R."/>
            <person name="Ravi A."/>
            <person name="Getino M."/>
            <person name="Pursley I."/>
            <person name="Horton D.L."/>
            <person name="Alikhan N.F."/>
            <person name="Baker D."/>
            <person name="Gharbi K."/>
            <person name="Hall N."/>
            <person name="Watson M."/>
            <person name="Adriaenssens E.M."/>
            <person name="Foster-Nyarko E."/>
            <person name="Jarju S."/>
            <person name="Secka A."/>
            <person name="Antonio M."/>
            <person name="Oren A."/>
            <person name="Chaudhuri R.R."/>
            <person name="La Ragione R."/>
            <person name="Hildebrand F."/>
            <person name="Pallen M.J."/>
        </authorList>
    </citation>
    <scope>NUCLEOTIDE SEQUENCE</scope>
    <source>
        <strain evidence="14">CHK183-6373</strain>
    </source>
</reference>
<feature type="binding site" evidence="10">
    <location>
        <position position="113"/>
    </location>
    <ligand>
        <name>pyruvate</name>
        <dbReference type="ChEBI" id="CHEBI:15361"/>
    </ligand>
</feature>
<feature type="binding site" evidence="12">
    <location>
        <position position="838"/>
    </location>
    <ligand>
        <name>[4Fe-4S] cluster</name>
        <dbReference type="ChEBI" id="CHEBI:49883"/>
        <label>3</label>
    </ligand>
</feature>
<dbReference type="PIRSF" id="PIRSF000159">
    <property type="entry name" value="NifJ"/>
    <property type="match status" value="1"/>
</dbReference>
<evidence type="ECO:0000256" key="9">
    <source>
        <dbReference type="PIRNR" id="PIRNR000159"/>
    </source>
</evidence>
<dbReference type="Gene3D" id="3.40.50.920">
    <property type="match status" value="1"/>
</dbReference>
<comment type="similarity">
    <text evidence="1 9">Belongs to the pyruvate:ferredoxin/flavodoxin oxidoreductase family.</text>
</comment>
<comment type="catalytic activity">
    <reaction evidence="9">
        <text>2 oxidized [2Fe-2S]-[ferredoxin] + pyruvate + CoA = 2 reduced [2Fe-2S]-[ferredoxin] + acetyl-CoA + CO2 + H(+)</text>
        <dbReference type="Rhea" id="RHEA:12765"/>
        <dbReference type="Rhea" id="RHEA-COMP:10000"/>
        <dbReference type="Rhea" id="RHEA-COMP:10001"/>
        <dbReference type="ChEBI" id="CHEBI:15361"/>
        <dbReference type="ChEBI" id="CHEBI:15378"/>
        <dbReference type="ChEBI" id="CHEBI:16526"/>
        <dbReference type="ChEBI" id="CHEBI:33737"/>
        <dbReference type="ChEBI" id="CHEBI:33738"/>
        <dbReference type="ChEBI" id="CHEBI:57287"/>
        <dbReference type="ChEBI" id="CHEBI:57288"/>
        <dbReference type="EC" id="1.2.7.1"/>
    </reaction>
</comment>
<evidence type="ECO:0000256" key="3">
    <source>
        <dbReference type="ARBA" id="ARBA00022485"/>
    </source>
</evidence>
<dbReference type="InterPro" id="IPR002880">
    <property type="entry name" value="Pyrv_Fd/Flavodoxin_OxRdtase_N"/>
</dbReference>
<feature type="binding site" evidence="10">
    <location>
        <position position="815"/>
    </location>
    <ligand>
        <name>thiamine diphosphate</name>
        <dbReference type="ChEBI" id="CHEBI:58937"/>
    </ligand>
</feature>
<feature type="binding site" evidence="12">
    <location>
        <position position="754"/>
    </location>
    <ligand>
        <name>[4Fe-4S] cluster</name>
        <dbReference type="ChEBI" id="CHEBI:49883"/>
        <label>1</label>
    </ligand>
</feature>
<feature type="binding site" evidence="10">
    <location>
        <begin position="985"/>
        <end position="988"/>
    </location>
    <ligand>
        <name>thiamine diphosphate</name>
        <dbReference type="ChEBI" id="CHEBI:58937"/>
    </ligand>
</feature>
<dbReference type="PANTHER" id="PTHR32154:SF0">
    <property type="entry name" value="PYRUVATE-FLAVODOXIN OXIDOREDUCTASE-RELATED"/>
    <property type="match status" value="1"/>
</dbReference>
<evidence type="ECO:0000256" key="6">
    <source>
        <dbReference type="ARBA" id="ARBA00023002"/>
    </source>
</evidence>
<dbReference type="InterPro" id="IPR011766">
    <property type="entry name" value="TPP_enzyme_TPP-bd"/>
</dbReference>
<accession>A0A9D1TE77</accession>
<dbReference type="SUPFAM" id="SSF52518">
    <property type="entry name" value="Thiamin diphosphate-binding fold (THDP-binding)"/>
    <property type="match status" value="2"/>
</dbReference>
<dbReference type="PROSITE" id="PS00198">
    <property type="entry name" value="4FE4S_FER_1"/>
    <property type="match status" value="1"/>
</dbReference>
<sequence>MSIKKTIDGNTAASHVAYAFSDVAAIYPITPSSPMAESADEWAAAGQTNLFGQKVRIAEMQSEAGAAGAVHGSLAAGAFTTTFTASQGLLLMIPNMYKISGELLPCVFHVSARALAYHALSIFGDHSDVMACRQTGFAMLASNSVQEAMDMALVAHVATLKASVPFLHFFDGFRTSHELQKVDQIEYDEMKQLVDWDAVRRFRERALNPEHPHQQGTAQNPDIYFQGREAANKYYEATPAIVEAVMEDVARITGRKYKLFDYVGAPDADRVVIAMGSGCEAIEETIDYLNAKGEKLGLIKVHLYRPFSMKHFLAAIPASCKKIAVLDRTKEAGSLGEPLYTDVCSALREAGMNDITVVGGRYGLGSKEFNPTMVKAVYDNLALETPKNHFTVGIVDDVTGTSLPLGEKLDASPEGTVSCMFYGLGSDGTVGANKNSIKIIGDHTDMYAQGYFSYDSKKSGGITISHLRFGKKPIKSTYLIDSADFVACHNPAYVTKYDMVAPLKDGGVFLLNCPWSAEELDAQLPASMKRALAKKHAKLYTIDAITIARDAGMGGRINTTMQAAFFKLANVIPYEDADAYMKAAVKKTYGRKGEEVVKKNCDAIDMSISGIHEVAIPESWATAETGAVPIKVEATEYFDTLVAPILAQEGDKLPVSAFDPAGVVPTGTTKYEKRGIAVTVPEWQIANCIQCNQCSLVCPHAAIRPYLVKAEQKQSAPETFETKPAIGKEFAGYEYRMQVSPMDCTGCGNCVNVCPAKEKALVMKPLSSQAAQEKNWEFAQTLPEFAGALNTKTVKGSQFKKPLFEFSGACAGCGETPYVKLITQLFGDRMVIANATGCSSIYGGSAPTCPYTVNEKGHGPAWANSLFEDNAEFGFGMNLAFTQRREKLAETVKQLIAVPHCWDVIKEAGAEWLEKMNDAEGSKAAAEKLLAACKEGIDVDLTGTQWEAEWLANGKKCPCEACTLAREVIENADLLVKKSIWIFGGDGWAYDIGYGGLDHVLAQGQDVNVLVLDTEVYSNTGGQASKSSPTGAVAKFAAAGKRTKKKDLGLMAMSYGYVYVATVAMGADMNQLIKAVNEAEAYHGPSLIIAYAPCINHGIKMDKAQLEIKKAVAAGYWPLYRFNPETETLTVDSKDPTESYQDFIKGENRYASLMRQFPDTAEKLFEKAEEDASERLAMYKKLAGK</sequence>
<dbReference type="Pfam" id="PF01558">
    <property type="entry name" value="POR"/>
    <property type="match status" value="1"/>
</dbReference>
<dbReference type="Gene3D" id="3.30.70.20">
    <property type="match status" value="1"/>
</dbReference>
<dbReference type="Pfam" id="PF10371">
    <property type="entry name" value="EKR"/>
    <property type="match status" value="1"/>
</dbReference>
<dbReference type="InterPro" id="IPR019752">
    <property type="entry name" value="Pyrv/ketoisovalerate_OxRed_cat"/>
</dbReference>
<dbReference type="Gene3D" id="3.40.50.970">
    <property type="match status" value="2"/>
</dbReference>
<feature type="binding site" evidence="10">
    <location>
        <position position="30"/>
    </location>
    <ligand>
        <name>pyruvate</name>
        <dbReference type="ChEBI" id="CHEBI:15361"/>
    </ligand>
</feature>
<dbReference type="InterPro" id="IPR011895">
    <property type="entry name" value="Pyrv_flavodox_OxRed"/>
</dbReference>
<dbReference type="GO" id="GO:0022900">
    <property type="term" value="P:electron transport chain"/>
    <property type="evidence" value="ECO:0007669"/>
    <property type="project" value="InterPro"/>
</dbReference>
<dbReference type="EC" id="1.2.7.1" evidence="9"/>
<dbReference type="SUPFAM" id="SSF52922">
    <property type="entry name" value="TK C-terminal domain-like"/>
    <property type="match status" value="1"/>
</dbReference>
<feature type="site" description="Important for catalytic activity" evidence="11">
    <location>
        <position position="63"/>
    </location>
</feature>
<feature type="binding site" evidence="12">
    <location>
        <position position="744"/>
    </location>
    <ligand>
        <name>[4Fe-4S] cluster</name>
        <dbReference type="ChEBI" id="CHEBI:49883"/>
        <label>2</label>
    </ligand>
</feature>
<dbReference type="InterPro" id="IPR017900">
    <property type="entry name" value="4Fe4S_Fe_S_CS"/>
</dbReference>
<dbReference type="Pfam" id="PF01855">
    <property type="entry name" value="POR_N"/>
    <property type="match status" value="1"/>
</dbReference>
<comment type="caution">
    <text evidence="14">The sequence shown here is derived from an EMBL/GenBank/DDBJ whole genome shotgun (WGS) entry which is preliminary data.</text>
</comment>
<feature type="binding site" evidence="12">
    <location>
        <position position="1094"/>
    </location>
    <ligand>
        <name>[4Fe-4S] cluster</name>
        <dbReference type="ChEBI" id="CHEBI:49883"/>
        <label>3</label>
    </ligand>
</feature>
<dbReference type="Gene3D" id="3.40.920.10">
    <property type="entry name" value="Pyruvate-ferredoxin oxidoreductase, PFOR, domain III"/>
    <property type="match status" value="1"/>
</dbReference>
<feature type="binding site" evidence="10">
    <location>
        <position position="63"/>
    </location>
    <ligand>
        <name>thiamine diphosphate</name>
        <dbReference type="ChEBI" id="CHEBI:58937"/>
    </ligand>
</feature>
<keyword evidence="8 12" id="KW-0411">Iron-sulfur</keyword>
<feature type="binding site" evidence="12">
    <location>
        <position position="698"/>
    </location>
    <ligand>
        <name>[4Fe-4S] cluster</name>
        <dbReference type="ChEBI" id="CHEBI:49883"/>
        <label>2</label>
    </ligand>
</feature>
<keyword evidence="6 9" id="KW-0560">Oxidoreductase</keyword>
<evidence type="ECO:0000256" key="11">
    <source>
        <dbReference type="PIRSR" id="PIRSR000159-2"/>
    </source>
</evidence>
<feature type="binding site" evidence="12">
    <location>
        <position position="810"/>
    </location>
    <ligand>
        <name>[4Fe-4S] cluster</name>
        <dbReference type="ChEBI" id="CHEBI:49883"/>
        <label>3</label>
    </ligand>
</feature>
<protein>
    <recommendedName>
        <fullName evidence="9">Pyruvate:ferredoxin oxidoreductase</fullName>
        <ecNumber evidence="9">1.2.7.1</ecNumber>
    </recommendedName>
    <alternativeName>
        <fullName evidence="9">Pyruvate synthase</fullName>
    </alternativeName>
</protein>
<comment type="cofactor">
    <cofactor evidence="12">
        <name>[4Fe-4S] cluster</name>
        <dbReference type="ChEBI" id="CHEBI:49883"/>
    </cofactor>
    <text evidence="12">Binds 3 [4Fe-4S] clusters per subunit.</text>
</comment>
<feature type="site" description="Important for catalytic activity" evidence="11">
    <location>
        <position position="30"/>
    </location>
</feature>
<dbReference type="InterPro" id="IPR009014">
    <property type="entry name" value="Transketo_C/PFOR_II"/>
</dbReference>
<proteinExistence type="inferred from homology"/>
<dbReference type="SUPFAM" id="SSF54862">
    <property type="entry name" value="4Fe-4S ferredoxins"/>
    <property type="match status" value="1"/>
</dbReference>
<dbReference type="FunFam" id="3.40.50.970:FF:000041">
    <property type="entry name" value="Pyruvate:ferredoxin (Flavodoxin) oxidoreductase"/>
    <property type="match status" value="1"/>
</dbReference>
<feature type="binding site" evidence="10">
    <location>
        <position position="838"/>
    </location>
    <ligand>
        <name>thiamine diphosphate</name>
        <dbReference type="ChEBI" id="CHEBI:58937"/>
    </ligand>
</feature>
<organism evidence="14 15">
    <name type="scientific">Candidatus Ornithocaccomicrobium faecavium</name>
    <dbReference type="NCBI Taxonomy" id="2840890"/>
    <lineage>
        <taxon>Bacteria</taxon>
        <taxon>Bacillati</taxon>
        <taxon>Bacillota</taxon>
        <taxon>Clostridia</taxon>
        <taxon>Candidatus Ornithocaccomicrobium</taxon>
    </lineage>
</organism>
<dbReference type="GO" id="GO:0019164">
    <property type="term" value="F:pyruvate synthase activity"/>
    <property type="evidence" value="ECO:0007669"/>
    <property type="project" value="UniProtKB-EC"/>
</dbReference>
<evidence type="ECO:0000256" key="10">
    <source>
        <dbReference type="PIRSR" id="PIRSR000159-1"/>
    </source>
</evidence>
<keyword evidence="14" id="KW-0670">Pyruvate</keyword>
<dbReference type="InterPro" id="IPR050722">
    <property type="entry name" value="Pyruvate:ferred/Flavod_OxRd"/>
</dbReference>
<name>A0A9D1TE77_9FIRM</name>
<feature type="binding site" evidence="12">
    <location>
        <position position="747"/>
    </location>
    <ligand>
        <name>[4Fe-4S] cluster</name>
        <dbReference type="ChEBI" id="CHEBI:49883"/>
        <label>2</label>
    </ligand>
</feature>
<feature type="domain" description="4Fe-4S ferredoxin-type" evidence="13">
    <location>
        <begin position="679"/>
        <end position="708"/>
    </location>
</feature>
<evidence type="ECO:0000313" key="14">
    <source>
        <dbReference type="EMBL" id="HIV28587.1"/>
    </source>
</evidence>
<dbReference type="GO" id="GO:0051539">
    <property type="term" value="F:4 iron, 4 sulfur cluster binding"/>
    <property type="evidence" value="ECO:0007669"/>
    <property type="project" value="UniProtKB-KW"/>
</dbReference>
<dbReference type="EMBL" id="DVOT01000210">
    <property type="protein sequence ID" value="HIV28587.1"/>
    <property type="molecule type" value="Genomic_DNA"/>
</dbReference>
<feature type="binding site" evidence="12">
    <location>
        <position position="694"/>
    </location>
    <ligand>
        <name>[4Fe-4S] cluster</name>
        <dbReference type="ChEBI" id="CHEBI:49883"/>
        <label>1</label>
    </ligand>
</feature>
<dbReference type="InterPro" id="IPR002869">
    <property type="entry name" value="Pyrv_flavodox_OxRed_cen"/>
</dbReference>
<dbReference type="GO" id="GO:0006979">
    <property type="term" value="P:response to oxidative stress"/>
    <property type="evidence" value="ECO:0007669"/>
    <property type="project" value="TreeGrafter"/>
</dbReference>
<dbReference type="Proteomes" id="UP000886884">
    <property type="component" value="Unassembled WGS sequence"/>
</dbReference>
<keyword evidence="5 9" id="KW-0249">Electron transport</keyword>
<feature type="binding site" evidence="12">
    <location>
        <position position="813"/>
    </location>
    <ligand>
        <name>[4Fe-4S] cluster</name>
        <dbReference type="ChEBI" id="CHEBI:49883"/>
        <label>3</label>
    </ligand>
</feature>
<evidence type="ECO:0000256" key="12">
    <source>
        <dbReference type="PIRSR" id="PIRSR000159-50"/>
    </source>
</evidence>
<dbReference type="InterPro" id="IPR019456">
    <property type="entry name" value="Pyrv-flavodox_OxRtase_EKR"/>
</dbReference>
<feature type="binding site" evidence="10">
    <location>
        <begin position="1014"/>
        <end position="1019"/>
    </location>
    <ligand>
        <name>thiamine diphosphate</name>
        <dbReference type="ChEBI" id="CHEBI:58937"/>
    </ligand>
</feature>
<evidence type="ECO:0000256" key="1">
    <source>
        <dbReference type="ARBA" id="ARBA00009032"/>
    </source>
</evidence>
<evidence type="ECO:0000313" key="15">
    <source>
        <dbReference type="Proteomes" id="UP000886884"/>
    </source>
</evidence>
<dbReference type="Gene3D" id="4.10.780.10">
    <property type="entry name" value="Pyruvate-flavodoxin oxidoreductase, EKR domain"/>
    <property type="match status" value="1"/>
</dbReference>
<dbReference type="InterPro" id="IPR029061">
    <property type="entry name" value="THDP-binding"/>
</dbReference>
<feature type="site" description="Important for catalytic activity" evidence="11">
    <location>
        <position position="1019"/>
    </location>
</feature>
<dbReference type="Pfam" id="PF02775">
    <property type="entry name" value="TPP_enzyme_C"/>
    <property type="match status" value="1"/>
</dbReference>
<dbReference type="PROSITE" id="PS51379">
    <property type="entry name" value="4FE4S_FER_2"/>
    <property type="match status" value="2"/>
</dbReference>
<dbReference type="Pfam" id="PF17147">
    <property type="entry name" value="PFOR_II"/>
    <property type="match status" value="1"/>
</dbReference>
<dbReference type="PANTHER" id="PTHR32154">
    <property type="entry name" value="PYRUVATE-FLAVODOXIN OXIDOREDUCTASE-RELATED"/>
    <property type="match status" value="1"/>
</dbReference>
<reference evidence="14" key="1">
    <citation type="submission" date="2020-10" db="EMBL/GenBank/DDBJ databases">
        <authorList>
            <person name="Gilroy R."/>
        </authorList>
    </citation>
    <scope>NUCLEOTIDE SEQUENCE</scope>
    <source>
        <strain evidence="14">CHK183-6373</strain>
    </source>
</reference>
<dbReference type="FunFam" id="3.40.50.920:FF:000007">
    <property type="entry name" value="Pyruvate:ferredoxin (Flavodoxin) oxidoreductase"/>
    <property type="match status" value="1"/>
</dbReference>
<gene>
    <name evidence="14" type="primary">nifJ</name>
    <name evidence="14" type="ORF">IAA64_11485</name>
</gene>
<evidence type="ECO:0000256" key="2">
    <source>
        <dbReference type="ARBA" id="ARBA00022448"/>
    </source>
</evidence>
<evidence type="ECO:0000256" key="7">
    <source>
        <dbReference type="ARBA" id="ARBA00023004"/>
    </source>
</evidence>
<feature type="domain" description="4Fe-4S ferredoxin-type" evidence="13">
    <location>
        <begin position="735"/>
        <end position="766"/>
    </location>
</feature>
<dbReference type="GO" id="GO:0005506">
    <property type="term" value="F:iron ion binding"/>
    <property type="evidence" value="ECO:0007669"/>
    <property type="project" value="InterPro"/>
</dbReference>
<dbReference type="SUPFAM" id="SSF53323">
    <property type="entry name" value="Pyruvate-ferredoxin oxidoreductase, PFOR, domain III"/>
    <property type="match status" value="1"/>
</dbReference>
<dbReference type="GO" id="GO:0030976">
    <property type="term" value="F:thiamine pyrophosphate binding"/>
    <property type="evidence" value="ECO:0007669"/>
    <property type="project" value="InterPro"/>
</dbReference>
<dbReference type="Pfam" id="PF12838">
    <property type="entry name" value="Fer4_7"/>
    <property type="match status" value="1"/>
</dbReference>
<feature type="binding site" evidence="12">
    <location>
        <position position="688"/>
    </location>
    <ligand>
        <name>[4Fe-4S] cluster</name>
        <dbReference type="ChEBI" id="CHEBI:49883"/>
        <label>1</label>
    </ligand>
</feature>
<keyword evidence="4 12" id="KW-0479">Metal-binding</keyword>
<dbReference type="FunFam" id="3.30.70.20:FF:000022">
    <property type="entry name" value="Pyruvate:ferredoxin (Flavodoxin) oxidoreductase"/>
    <property type="match status" value="1"/>
</dbReference>
<evidence type="ECO:0000256" key="4">
    <source>
        <dbReference type="ARBA" id="ARBA00022723"/>
    </source>
</evidence>
<keyword evidence="2 9" id="KW-0813">Transport</keyword>
<feature type="binding site" evidence="12">
    <location>
        <position position="691"/>
    </location>
    <ligand>
        <name>[4Fe-4S] cluster</name>
        <dbReference type="ChEBI" id="CHEBI:49883"/>
        <label>1</label>
    </ligand>
</feature>
<dbReference type="InterPro" id="IPR037112">
    <property type="entry name" value="Pyrv-flavodox_OxR_EKR_sf"/>
</dbReference>
<evidence type="ECO:0000256" key="5">
    <source>
        <dbReference type="ARBA" id="ARBA00022982"/>
    </source>
</evidence>
<dbReference type="FunFam" id="3.40.920.10:FF:000001">
    <property type="entry name" value="Pyruvate:ferredoxin (Flavodoxin) oxidoreductase"/>
    <property type="match status" value="1"/>
</dbReference>
<keyword evidence="7 12" id="KW-0408">Iron</keyword>
<evidence type="ECO:0000259" key="13">
    <source>
        <dbReference type="PROSITE" id="PS51379"/>
    </source>
</evidence>
<dbReference type="CDD" id="cd07034">
    <property type="entry name" value="TPP_PYR_PFOR_IOR-alpha_like"/>
    <property type="match status" value="1"/>
</dbReference>
<dbReference type="CDD" id="cd03377">
    <property type="entry name" value="TPP_PFOR_PNO"/>
    <property type="match status" value="1"/>
</dbReference>
<dbReference type="SMART" id="SM00890">
    <property type="entry name" value="EKR"/>
    <property type="match status" value="1"/>
</dbReference>
<dbReference type="FunFam" id="3.40.50.970:FF:000012">
    <property type="entry name" value="Pyruvate:ferredoxin (Flavodoxin) oxidoreductase"/>
    <property type="match status" value="1"/>
</dbReference>
<feature type="site" description="Important for catalytic activity" evidence="11">
    <location>
        <position position="113"/>
    </location>
</feature>
<dbReference type="InterPro" id="IPR033412">
    <property type="entry name" value="PFOR_II"/>
</dbReference>
<dbReference type="InterPro" id="IPR017896">
    <property type="entry name" value="4Fe4S_Fe-S-bd"/>
</dbReference>
<feature type="binding site" evidence="12">
    <location>
        <position position="750"/>
    </location>
    <ligand>
        <name>[4Fe-4S] cluster</name>
        <dbReference type="ChEBI" id="CHEBI:49883"/>
        <label>2</label>
    </ligand>
</feature>
<keyword evidence="3 12" id="KW-0004">4Fe-4S</keyword>
<dbReference type="NCBIfam" id="TIGR02176">
    <property type="entry name" value="pyruv_ox_red"/>
    <property type="match status" value="1"/>
</dbReference>